<dbReference type="AlphaFoldDB" id="A0A1X2DFD6"/>
<name>A0A1X2DFD6_9MYCO</name>
<evidence type="ECO:0000313" key="3">
    <source>
        <dbReference type="Proteomes" id="UP000193087"/>
    </source>
</evidence>
<feature type="compositionally biased region" description="Basic residues" evidence="1">
    <location>
        <begin position="65"/>
        <end position="76"/>
    </location>
</feature>
<organism evidence="2 3">
    <name type="scientific">Mycobacterium riyadhense</name>
    <dbReference type="NCBI Taxonomy" id="486698"/>
    <lineage>
        <taxon>Bacteria</taxon>
        <taxon>Bacillati</taxon>
        <taxon>Actinomycetota</taxon>
        <taxon>Actinomycetes</taxon>
        <taxon>Mycobacteriales</taxon>
        <taxon>Mycobacteriaceae</taxon>
        <taxon>Mycobacterium</taxon>
    </lineage>
</organism>
<protein>
    <submittedName>
        <fullName evidence="2">Uncharacterized protein</fullName>
    </submittedName>
</protein>
<gene>
    <name evidence="2" type="ORF">AWC22_10460</name>
</gene>
<dbReference type="EMBL" id="LQPQ01000020">
    <property type="protein sequence ID" value="ORW86801.1"/>
    <property type="molecule type" value="Genomic_DNA"/>
</dbReference>
<proteinExistence type="predicted"/>
<accession>A0A1X2DFD6</accession>
<sequence length="76" mass="8225">MHQPKTVPRKVLYIKMKSWDWTAIESAAGDGRPVSTQVPPLRVSVSAVPTSAAPTMAGGEDRNVGHRVKGQIPHHC</sequence>
<feature type="region of interest" description="Disordered" evidence="1">
    <location>
        <begin position="49"/>
        <end position="76"/>
    </location>
</feature>
<dbReference type="STRING" id="486698.AWC22_10460"/>
<comment type="caution">
    <text evidence="2">The sequence shown here is derived from an EMBL/GenBank/DDBJ whole genome shotgun (WGS) entry which is preliminary data.</text>
</comment>
<reference evidence="2 3" key="1">
    <citation type="submission" date="2016-01" db="EMBL/GenBank/DDBJ databases">
        <title>The new phylogeny of the genus Mycobacterium.</title>
        <authorList>
            <person name="Tarcisio F."/>
            <person name="Conor M."/>
            <person name="Antonella G."/>
            <person name="Elisabetta G."/>
            <person name="Giulia F.S."/>
            <person name="Sara T."/>
            <person name="Anna F."/>
            <person name="Clotilde B."/>
            <person name="Roberto B."/>
            <person name="Veronica D.S."/>
            <person name="Fabio R."/>
            <person name="Monica P."/>
            <person name="Olivier J."/>
            <person name="Enrico T."/>
            <person name="Nicola S."/>
        </authorList>
    </citation>
    <scope>NUCLEOTIDE SEQUENCE [LARGE SCALE GENOMIC DNA]</scope>
    <source>
        <strain evidence="2 3">DSM 45176</strain>
    </source>
</reference>
<dbReference type="Proteomes" id="UP000193087">
    <property type="component" value="Unassembled WGS sequence"/>
</dbReference>
<keyword evidence="3" id="KW-1185">Reference proteome</keyword>
<evidence type="ECO:0000313" key="2">
    <source>
        <dbReference type="EMBL" id="ORW86801.1"/>
    </source>
</evidence>
<evidence type="ECO:0000256" key="1">
    <source>
        <dbReference type="SAM" id="MobiDB-lite"/>
    </source>
</evidence>